<proteinExistence type="predicted"/>
<keyword evidence="8" id="KW-1185">Reference proteome</keyword>
<dbReference type="SUPFAM" id="SSF103473">
    <property type="entry name" value="MFS general substrate transporter"/>
    <property type="match status" value="1"/>
</dbReference>
<dbReference type="InterPro" id="IPR036259">
    <property type="entry name" value="MFS_trans_sf"/>
</dbReference>
<dbReference type="Pfam" id="PF07690">
    <property type="entry name" value="MFS_1"/>
    <property type="match status" value="1"/>
</dbReference>
<evidence type="ECO:0000256" key="5">
    <source>
        <dbReference type="SAM" id="Phobius"/>
    </source>
</evidence>
<feature type="transmembrane region" description="Helical" evidence="5">
    <location>
        <begin position="196"/>
        <end position="215"/>
    </location>
</feature>
<dbReference type="PROSITE" id="PS50850">
    <property type="entry name" value="MFS"/>
    <property type="match status" value="1"/>
</dbReference>
<dbReference type="EMBL" id="JAEAOA010000567">
    <property type="protein sequence ID" value="KAK3598872.1"/>
    <property type="molecule type" value="Genomic_DNA"/>
</dbReference>
<evidence type="ECO:0000256" key="4">
    <source>
        <dbReference type="ARBA" id="ARBA00023136"/>
    </source>
</evidence>
<keyword evidence="4 5" id="KW-0472">Membrane</keyword>
<keyword evidence="3 5" id="KW-1133">Transmembrane helix</keyword>
<organism evidence="7 8">
    <name type="scientific">Potamilus streckersoni</name>
    <dbReference type="NCBI Taxonomy" id="2493646"/>
    <lineage>
        <taxon>Eukaryota</taxon>
        <taxon>Metazoa</taxon>
        <taxon>Spiralia</taxon>
        <taxon>Lophotrochozoa</taxon>
        <taxon>Mollusca</taxon>
        <taxon>Bivalvia</taxon>
        <taxon>Autobranchia</taxon>
        <taxon>Heteroconchia</taxon>
        <taxon>Palaeoheterodonta</taxon>
        <taxon>Unionida</taxon>
        <taxon>Unionoidea</taxon>
        <taxon>Unionidae</taxon>
        <taxon>Ambleminae</taxon>
        <taxon>Lampsilini</taxon>
        <taxon>Potamilus</taxon>
    </lineage>
</organism>
<dbReference type="GO" id="GO:0022857">
    <property type="term" value="F:transmembrane transporter activity"/>
    <property type="evidence" value="ECO:0007669"/>
    <property type="project" value="InterPro"/>
</dbReference>
<dbReference type="GO" id="GO:0016020">
    <property type="term" value="C:membrane"/>
    <property type="evidence" value="ECO:0007669"/>
    <property type="project" value="UniProtKB-SubCell"/>
</dbReference>
<evidence type="ECO:0000313" key="7">
    <source>
        <dbReference type="EMBL" id="KAK3598872.1"/>
    </source>
</evidence>
<accession>A0AAE0SVN4</accession>
<dbReference type="Proteomes" id="UP001195483">
    <property type="component" value="Unassembled WGS sequence"/>
</dbReference>
<feature type="domain" description="Major facilitator superfamily (MFS) profile" evidence="6">
    <location>
        <begin position="68"/>
        <end position="239"/>
    </location>
</feature>
<evidence type="ECO:0000259" key="6">
    <source>
        <dbReference type="PROSITE" id="PS50850"/>
    </source>
</evidence>
<gene>
    <name evidence="7" type="ORF">CHS0354_008621</name>
</gene>
<dbReference type="InterPro" id="IPR011701">
    <property type="entry name" value="MFS"/>
</dbReference>
<evidence type="ECO:0000313" key="8">
    <source>
        <dbReference type="Proteomes" id="UP001195483"/>
    </source>
</evidence>
<feature type="transmembrane region" description="Helical" evidence="5">
    <location>
        <begin position="139"/>
        <end position="158"/>
    </location>
</feature>
<reference evidence="7" key="1">
    <citation type="journal article" date="2021" name="Genome Biol. Evol.">
        <title>A High-Quality Reference Genome for a Parasitic Bivalve with Doubly Uniparental Inheritance (Bivalvia: Unionida).</title>
        <authorList>
            <person name="Smith C.H."/>
        </authorList>
    </citation>
    <scope>NUCLEOTIDE SEQUENCE</scope>
    <source>
        <strain evidence="7">CHS0354</strain>
    </source>
</reference>
<evidence type="ECO:0000256" key="3">
    <source>
        <dbReference type="ARBA" id="ARBA00022989"/>
    </source>
</evidence>
<dbReference type="InterPro" id="IPR005829">
    <property type="entry name" value="Sugar_transporter_CS"/>
</dbReference>
<dbReference type="PROSITE" id="PS00216">
    <property type="entry name" value="SUGAR_TRANSPORT_1"/>
    <property type="match status" value="1"/>
</dbReference>
<feature type="transmembrane region" description="Helical" evidence="5">
    <location>
        <begin position="164"/>
        <end position="184"/>
    </location>
</feature>
<protein>
    <recommendedName>
        <fullName evidence="6">Major facilitator superfamily (MFS) profile domain-containing protein</fullName>
    </recommendedName>
</protein>
<comment type="subcellular location">
    <subcellularLocation>
        <location evidence="1">Membrane</location>
        <topology evidence="1">Multi-pass membrane protein</topology>
    </subcellularLocation>
</comment>
<dbReference type="AlphaFoldDB" id="A0AAE0SVN4"/>
<comment type="caution">
    <text evidence="7">The sequence shown here is derived from an EMBL/GenBank/DDBJ whole genome shotgun (WGS) entry which is preliminary data.</text>
</comment>
<reference evidence="7" key="3">
    <citation type="submission" date="2023-05" db="EMBL/GenBank/DDBJ databases">
        <authorList>
            <person name="Smith C.H."/>
        </authorList>
    </citation>
    <scope>NUCLEOTIDE SEQUENCE</scope>
    <source>
        <strain evidence="7">CHS0354</strain>
        <tissue evidence="7">Mantle</tissue>
    </source>
</reference>
<evidence type="ECO:0000256" key="2">
    <source>
        <dbReference type="ARBA" id="ARBA00022692"/>
    </source>
</evidence>
<sequence>MDRYGIEDLIRELGGYGRYQILMTTIIHTYQAVQVFSMYAMTFAGAIPLWHCSDNVNSSVNVFNDNENETVRVKACFLNGTACSTYQFDHKVNTIVSEWKLVCDMKWAPATATTLQMTGVFIGNLAAGQIADFIGRKPTFYLGIAWNGASNLLAFFSVSWEMFAAARFLIGFAIGLIITVKYNLVCEFMLSKWRSTVLAIPSGPLFTGVYAGIAYCVRDWRHLHLITAILAFIFLPTWK</sequence>
<keyword evidence="2 5" id="KW-0812">Transmembrane</keyword>
<reference evidence="7" key="2">
    <citation type="journal article" date="2021" name="Genome Biol. Evol.">
        <title>Developing a high-quality reference genome for a parasitic bivalve with doubly uniparental inheritance (Bivalvia: Unionida).</title>
        <authorList>
            <person name="Smith C.H."/>
        </authorList>
    </citation>
    <scope>NUCLEOTIDE SEQUENCE</scope>
    <source>
        <strain evidence="7">CHS0354</strain>
        <tissue evidence="7">Mantle</tissue>
    </source>
</reference>
<evidence type="ECO:0000256" key="1">
    <source>
        <dbReference type="ARBA" id="ARBA00004141"/>
    </source>
</evidence>
<name>A0AAE0SVN4_9BIVA</name>
<dbReference type="InterPro" id="IPR020846">
    <property type="entry name" value="MFS_dom"/>
</dbReference>
<feature type="transmembrane region" description="Helical" evidence="5">
    <location>
        <begin position="221"/>
        <end position="238"/>
    </location>
</feature>
<dbReference type="Gene3D" id="1.20.1250.20">
    <property type="entry name" value="MFS general substrate transporter like domains"/>
    <property type="match status" value="1"/>
</dbReference>
<dbReference type="PANTHER" id="PTHR24064">
    <property type="entry name" value="SOLUTE CARRIER FAMILY 22 MEMBER"/>
    <property type="match status" value="1"/>
</dbReference>